<dbReference type="KEGG" id="str:Sterm_2692"/>
<evidence type="ECO:0000256" key="8">
    <source>
        <dbReference type="ARBA" id="ARBA00022801"/>
    </source>
</evidence>
<evidence type="ECO:0000256" key="4">
    <source>
        <dbReference type="ARBA" id="ARBA00011062"/>
    </source>
</evidence>
<dbReference type="STRING" id="526218.Sterm_2692"/>
<sequence length="255" mass="28915">MKILLSNDDGIFAKGIETLAMVLIERGHDVYVVAPDEDASGTGHGLTINKPLRYRKYNINGNFFGYMVNGKPADCVKLARWEIYRDVDFDFMISGINRGANLGVDLFYSGTFGAASEAALLGVRSIALSLSEPFDHGKNYLTAAVFAADFIEKIKDFQFPRYKLLNINVPNVKTEELKGYKFTIQGDRNYKENFDKRFDPNGHEYFWITGNAVEYSSNYHSDYYVLKDNYVSITPVALDLTDEKFGLQIEKELNK</sequence>
<comment type="cofactor">
    <cofactor evidence="9">
        <name>a divalent metal cation</name>
        <dbReference type="ChEBI" id="CHEBI:60240"/>
    </cofactor>
    <text evidence="9">Binds 1 divalent metal cation per subunit.</text>
</comment>
<evidence type="ECO:0000256" key="1">
    <source>
        <dbReference type="ARBA" id="ARBA00000815"/>
    </source>
</evidence>
<comment type="subcellular location">
    <subcellularLocation>
        <location evidence="3 9">Cytoplasm</location>
    </subcellularLocation>
</comment>
<protein>
    <recommendedName>
        <fullName evidence="9">5'-nucleotidase SurE</fullName>
        <ecNumber evidence="9">3.1.3.5</ecNumber>
    </recommendedName>
    <alternativeName>
        <fullName evidence="9">Nucleoside 5'-monophosphate phosphohydrolase</fullName>
    </alternativeName>
</protein>
<proteinExistence type="inferred from homology"/>
<dbReference type="GO" id="GO:0005737">
    <property type="term" value="C:cytoplasm"/>
    <property type="evidence" value="ECO:0007669"/>
    <property type="project" value="UniProtKB-SubCell"/>
</dbReference>
<evidence type="ECO:0000256" key="7">
    <source>
        <dbReference type="ARBA" id="ARBA00022741"/>
    </source>
</evidence>
<feature type="domain" description="Survival protein SurE-like phosphatase/nucleotidase" evidence="10">
    <location>
        <begin position="3"/>
        <end position="192"/>
    </location>
</feature>
<dbReference type="GO" id="GO:0004309">
    <property type="term" value="F:exopolyphosphatase activity"/>
    <property type="evidence" value="ECO:0007669"/>
    <property type="project" value="TreeGrafter"/>
</dbReference>
<organism evidence="11 12">
    <name type="scientific">Sebaldella termitidis (strain ATCC 33386 / NCTC 11300)</name>
    <dbReference type="NCBI Taxonomy" id="526218"/>
    <lineage>
        <taxon>Bacteria</taxon>
        <taxon>Fusobacteriati</taxon>
        <taxon>Fusobacteriota</taxon>
        <taxon>Fusobacteriia</taxon>
        <taxon>Fusobacteriales</taxon>
        <taxon>Leptotrichiaceae</taxon>
        <taxon>Sebaldella</taxon>
    </lineage>
</organism>
<dbReference type="Proteomes" id="UP000000845">
    <property type="component" value="Chromosome"/>
</dbReference>
<comment type="function">
    <text evidence="9">Nucleotidase that shows phosphatase activity on nucleoside 5'-monophosphates.</text>
</comment>
<dbReference type="SUPFAM" id="SSF64167">
    <property type="entry name" value="SurE-like"/>
    <property type="match status" value="1"/>
</dbReference>
<dbReference type="HAMAP" id="MF_00060">
    <property type="entry name" value="SurE"/>
    <property type="match status" value="1"/>
</dbReference>
<dbReference type="PANTHER" id="PTHR30457">
    <property type="entry name" value="5'-NUCLEOTIDASE SURE"/>
    <property type="match status" value="1"/>
</dbReference>
<accession>D1AMG3</accession>
<evidence type="ECO:0000313" key="11">
    <source>
        <dbReference type="EMBL" id="ACZ09537.1"/>
    </source>
</evidence>
<name>D1AMG3_SEBTE</name>
<keyword evidence="8 9" id="KW-0378">Hydrolase</keyword>
<reference evidence="11 12" key="2">
    <citation type="journal article" date="2010" name="Stand. Genomic Sci.">
        <title>Complete genome sequence of Sebaldella termitidis type strain (NCTC 11300).</title>
        <authorList>
            <person name="Harmon-Smith M."/>
            <person name="Celia L."/>
            <person name="Chertkov O."/>
            <person name="Lapidus A."/>
            <person name="Copeland A."/>
            <person name="Glavina Del Rio T."/>
            <person name="Nolan M."/>
            <person name="Lucas S."/>
            <person name="Tice H."/>
            <person name="Cheng J.F."/>
            <person name="Han C."/>
            <person name="Detter J.C."/>
            <person name="Bruce D."/>
            <person name="Goodwin L."/>
            <person name="Pitluck S."/>
            <person name="Pati A."/>
            <person name="Liolios K."/>
            <person name="Ivanova N."/>
            <person name="Mavromatis K."/>
            <person name="Mikhailova N."/>
            <person name="Chen A."/>
            <person name="Palaniappan K."/>
            <person name="Land M."/>
            <person name="Hauser L."/>
            <person name="Chang Y.J."/>
            <person name="Jeffries C.D."/>
            <person name="Brettin T."/>
            <person name="Goker M."/>
            <person name="Beck B."/>
            <person name="Bristow J."/>
            <person name="Eisen J.A."/>
            <person name="Markowitz V."/>
            <person name="Hugenholtz P."/>
            <person name="Kyrpides N.C."/>
            <person name="Klenk H.P."/>
            <person name="Chen F."/>
        </authorList>
    </citation>
    <scope>NUCLEOTIDE SEQUENCE [LARGE SCALE GENOMIC DNA]</scope>
    <source>
        <strain evidence="12">ATCC 33386 / NCTC 11300</strain>
    </source>
</reference>
<reference evidence="12" key="1">
    <citation type="submission" date="2009-09" db="EMBL/GenBank/DDBJ databases">
        <title>The complete chromosome of Sebaldella termitidis ATCC 33386.</title>
        <authorList>
            <consortium name="US DOE Joint Genome Institute (JGI-PGF)"/>
            <person name="Lucas S."/>
            <person name="Copeland A."/>
            <person name="Lapidus A."/>
            <person name="Glavina del Rio T."/>
            <person name="Dalin E."/>
            <person name="Tice H."/>
            <person name="Bruce D."/>
            <person name="Goodwin L."/>
            <person name="Pitluck S."/>
            <person name="Kyrpides N."/>
            <person name="Mavromatis K."/>
            <person name="Ivanova N."/>
            <person name="Mikhailova N."/>
            <person name="Sims D."/>
            <person name="Meincke L."/>
            <person name="Brettin T."/>
            <person name="Detter J.C."/>
            <person name="Han C."/>
            <person name="Larimer F."/>
            <person name="Land M."/>
            <person name="Hauser L."/>
            <person name="Markowitz V."/>
            <person name="Cheng J.F."/>
            <person name="Hugenholtz P."/>
            <person name="Woyke T."/>
            <person name="Wu D."/>
            <person name="Eisen J.A."/>
        </authorList>
    </citation>
    <scope>NUCLEOTIDE SEQUENCE [LARGE SCALE GENOMIC DNA]</scope>
    <source>
        <strain evidence="12">ATCC 33386 / NCTC 11300</strain>
    </source>
</reference>
<comment type="cofactor">
    <cofactor evidence="2">
        <name>Mg(2+)</name>
        <dbReference type="ChEBI" id="CHEBI:18420"/>
    </cofactor>
</comment>
<keyword evidence="6 9" id="KW-0479">Metal-binding</keyword>
<dbReference type="InterPro" id="IPR002828">
    <property type="entry name" value="SurE-like_Pase/nucleotidase"/>
</dbReference>
<dbReference type="eggNOG" id="COG0496">
    <property type="taxonomic scope" value="Bacteria"/>
</dbReference>
<dbReference type="EC" id="3.1.3.5" evidence="9"/>
<dbReference type="Gene3D" id="3.40.1210.10">
    <property type="entry name" value="Survival protein SurE-like phosphatase/nucleotidase"/>
    <property type="match status" value="1"/>
</dbReference>
<keyword evidence="12" id="KW-1185">Reference proteome</keyword>
<evidence type="ECO:0000256" key="6">
    <source>
        <dbReference type="ARBA" id="ARBA00022723"/>
    </source>
</evidence>
<dbReference type="PANTHER" id="PTHR30457:SF12">
    <property type="entry name" value="5'_3'-NUCLEOTIDASE SURE"/>
    <property type="match status" value="1"/>
</dbReference>
<evidence type="ECO:0000313" key="12">
    <source>
        <dbReference type="Proteomes" id="UP000000845"/>
    </source>
</evidence>
<dbReference type="GO" id="GO:0046872">
    <property type="term" value="F:metal ion binding"/>
    <property type="evidence" value="ECO:0007669"/>
    <property type="project" value="UniProtKB-UniRule"/>
</dbReference>
<evidence type="ECO:0000256" key="3">
    <source>
        <dbReference type="ARBA" id="ARBA00004496"/>
    </source>
</evidence>
<feature type="binding site" evidence="9">
    <location>
        <position position="9"/>
    </location>
    <ligand>
        <name>a divalent metal cation</name>
        <dbReference type="ChEBI" id="CHEBI:60240"/>
    </ligand>
</feature>
<feature type="binding site" evidence="9">
    <location>
        <position position="8"/>
    </location>
    <ligand>
        <name>a divalent metal cation</name>
        <dbReference type="ChEBI" id="CHEBI:60240"/>
    </ligand>
</feature>
<dbReference type="GO" id="GO:0000166">
    <property type="term" value="F:nucleotide binding"/>
    <property type="evidence" value="ECO:0007669"/>
    <property type="project" value="UniProtKB-KW"/>
</dbReference>
<dbReference type="AlphaFoldDB" id="D1AMG3"/>
<evidence type="ECO:0000256" key="2">
    <source>
        <dbReference type="ARBA" id="ARBA00001946"/>
    </source>
</evidence>
<dbReference type="NCBIfam" id="TIGR00087">
    <property type="entry name" value="surE"/>
    <property type="match status" value="1"/>
</dbReference>
<keyword evidence="7 9" id="KW-0547">Nucleotide-binding</keyword>
<dbReference type="InterPro" id="IPR036523">
    <property type="entry name" value="SurE-like_sf"/>
</dbReference>
<dbReference type="Pfam" id="PF01975">
    <property type="entry name" value="SurE"/>
    <property type="match status" value="1"/>
</dbReference>
<evidence type="ECO:0000256" key="9">
    <source>
        <dbReference type="HAMAP-Rule" id="MF_00060"/>
    </source>
</evidence>
<feature type="binding site" evidence="9">
    <location>
        <position position="97"/>
    </location>
    <ligand>
        <name>a divalent metal cation</name>
        <dbReference type="ChEBI" id="CHEBI:60240"/>
    </ligand>
</feature>
<evidence type="ECO:0000256" key="5">
    <source>
        <dbReference type="ARBA" id="ARBA00022490"/>
    </source>
</evidence>
<dbReference type="FunFam" id="3.40.1210.10:FF:000001">
    <property type="entry name" value="5'/3'-nucleotidase SurE"/>
    <property type="match status" value="1"/>
</dbReference>
<dbReference type="HOGENOM" id="CLU_045192_1_0_0"/>
<dbReference type="GO" id="GO:0008254">
    <property type="term" value="F:3'-nucleotidase activity"/>
    <property type="evidence" value="ECO:0007669"/>
    <property type="project" value="TreeGrafter"/>
</dbReference>
<dbReference type="RefSeq" id="WP_012862131.1">
    <property type="nucleotide sequence ID" value="NC_013517.1"/>
</dbReference>
<evidence type="ECO:0000259" key="10">
    <source>
        <dbReference type="Pfam" id="PF01975"/>
    </source>
</evidence>
<comment type="similarity">
    <text evidence="4 9">Belongs to the SurE nucleotidase family.</text>
</comment>
<keyword evidence="5 9" id="KW-0963">Cytoplasm</keyword>
<dbReference type="GO" id="GO:0008253">
    <property type="term" value="F:5'-nucleotidase activity"/>
    <property type="evidence" value="ECO:0007669"/>
    <property type="project" value="UniProtKB-UniRule"/>
</dbReference>
<dbReference type="InterPro" id="IPR030048">
    <property type="entry name" value="SurE"/>
</dbReference>
<gene>
    <name evidence="9" type="primary">surE</name>
    <name evidence="11" type="ordered locus">Sterm_2692</name>
</gene>
<comment type="catalytic activity">
    <reaction evidence="1 9">
        <text>a ribonucleoside 5'-phosphate + H2O = a ribonucleoside + phosphate</text>
        <dbReference type="Rhea" id="RHEA:12484"/>
        <dbReference type="ChEBI" id="CHEBI:15377"/>
        <dbReference type="ChEBI" id="CHEBI:18254"/>
        <dbReference type="ChEBI" id="CHEBI:43474"/>
        <dbReference type="ChEBI" id="CHEBI:58043"/>
        <dbReference type="EC" id="3.1.3.5"/>
    </reaction>
</comment>
<dbReference type="EMBL" id="CP001739">
    <property type="protein sequence ID" value="ACZ09537.1"/>
    <property type="molecule type" value="Genomic_DNA"/>
</dbReference>
<dbReference type="NCBIfam" id="NF001490">
    <property type="entry name" value="PRK00346.1-4"/>
    <property type="match status" value="1"/>
</dbReference>
<feature type="binding site" evidence="9">
    <location>
        <position position="40"/>
    </location>
    <ligand>
        <name>a divalent metal cation</name>
        <dbReference type="ChEBI" id="CHEBI:60240"/>
    </ligand>
</feature>